<keyword evidence="10" id="KW-0030">Aminoacyl-tRNA synthetase</keyword>
<dbReference type="InterPro" id="IPR002319">
    <property type="entry name" value="Phenylalanyl-tRNA_Synthase"/>
</dbReference>
<evidence type="ECO:0000256" key="4">
    <source>
        <dbReference type="ARBA" id="ARBA00022598"/>
    </source>
</evidence>
<evidence type="ECO:0000256" key="2">
    <source>
        <dbReference type="ARBA" id="ARBA00008226"/>
    </source>
</evidence>
<proteinExistence type="inferred from homology"/>
<dbReference type="Gene3D" id="3.30.70.380">
    <property type="entry name" value="Ferrodoxin-fold anticodon-binding domain"/>
    <property type="match status" value="1"/>
</dbReference>
<keyword evidence="16" id="KW-1185">Reference proteome</keyword>
<comment type="similarity">
    <text evidence="2">Belongs to the class-II aminoacyl-tRNA synthetase family.</text>
</comment>
<keyword evidence="5" id="KW-0547">Nucleotide-binding</keyword>
<evidence type="ECO:0000313" key="16">
    <source>
        <dbReference type="Proteomes" id="UP001165160"/>
    </source>
</evidence>
<evidence type="ECO:0000256" key="1">
    <source>
        <dbReference type="ARBA" id="ARBA00004305"/>
    </source>
</evidence>
<evidence type="ECO:0000259" key="13">
    <source>
        <dbReference type="PROSITE" id="PS50862"/>
    </source>
</evidence>
<dbReference type="GO" id="GO:0004826">
    <property type="term" value="F:phenylalanine-tRNA ligase activity"/>
    <property type="evidence" value="ECO:0007669"/>
    <property type="project" value="UniProtKB-EC"/>
</dbReference>
<dbReference type="EC" id="6.1.1.20" evidence="3"/>
<feature type="domain" description="Aminoacyl-transfer RNA synthetases class-II family profile" evidence="13">
    <location>
        <begin position="49"/>
        <end position="253"/>
    </location>
</feature>
<protein>
    <recommendedName>
        <fullName evidence="3">phenylalanine--tRNA ligase</fullName>
        <ecNumber evidence="3">6.1.1.20</ecNumber>
    </recommendedName>
    <alternativeName>
        <fullName evidence="11">Phenylalanyl-tRNA synthetase</fullName>
    </alternativeName>
</protein>
<dbReference type="PANTHER" id="PTHR11538:SF41">
    <property type="entry name" value="PHENYLALANINE--TRNA LIGASE, MITOCHONDRIAL"/>
    <property type="match status" value="1"/>
</dbReference>
<evidence type="ECO:0000256" key="6">
    <source>
        <dbReference type="ARBA" id="ARBA00022840"/>
    </source>
</evidence>
<dbReference type="AlphaFoldDB" id="A0A9W7FLQ6"/>
<comment type="catalytic activity">
    <reaction evidence="12">
        <text>tRNA(Phe) + L-phenylalanine + ATP = L-phenylalanyl-tRNA(Phe) + AMP + diphosphate + H(+)</text>
        <dbReference type="Rhea" id="RHEA:19413"/>
        <dbReference type="Rhea" id="RHEA-COMP:9668"/>
        <dbReference type="Rhea" id="RHEA-COMP:9699"/>
        <dbReference type="ChEBI" id="CHEBI:15378"/>
        <dbReference type="ChEBI" id="CHEBI:30616"/>
        <dbReference type="ChEBI" id="CHEBI:33019"/>
        <dbReference type="ChEBI" id="CHEBI:58095"/>
        <dbReference type="ChEBI" id="CHEBI:78442"/>
        <dbReference type="ChEBI" id="CHEBI:78531"/>
        <dbReference type="ChEBI" id="CHEBI:456215"/>
        <dbReference type="EC" id="6.1.1.20"/>
    </reaction>
</comment>
<organism evidence="15 16">
    <name type="scientific">Triparma verrucosa</name>
    <dbReference type="NCBI Taxonomy" id="1606542"/>
    <lineage>
        <taxon>Eukaryota</taxon>
        <taxon>Sar</taxon>
        <taxon>Stramenopiles</taxon>
        <taxon>Ochrophyta</taxon>
        <taxon>Bolidophyceae</taxon>
        <taxon>Parmales</taxon>
        <taxon>Triparmaceae</taxon>
        <taxon>Triparma</taxon>
    </lineage>
</organism>
<reference evidence="16" key="1">
    <citation type="journal article" date="2023" name="Commun. Biol.">
        <title>Genome analysis of Parmales, the sister group of diatoms, reveals the evolutionary specialization of diatoms from phago-mixotrophs to photoautotrophs.</title>
        <authorList>
            <person name="Ban H."/>
            <person name="Sato S."/>
            <person name="Yoshikawa S."/>
            <person name="Yamada K."/>
            <person name="Nakamura Y."/>
            <person name="Ichinomiya M."/>
            <person name="Sato N."/>
            <person name="Blanc-Mathieu R."/>
            <person name="Endo H."/>
            <person name="Kuwata A."/>
            <person name="Ogata H."/>
        </authorList>
    </citation>
    <scope>NUCLEOTIDE SEQUENCE [LARGE SCALE GENOMIC DNA]</scope>
    <source>
        <strain evidence="16">NIES 3699</strain>
    </source>
</reference>
<dbReference type="CDD" id="cd00496">
    <property type="entry name" value="PheRS_alpha_core"/>
    <property type="match status" value="1"/>
</dbReference>
<dbReference type="InterPro" id="IPR006195">
    <property type="entry name" value="aa-tRNA-synth_II"/>
</dbReference>
<dbReference type="GO" id="GO:0005759">
    <property type="term" value="C:mitochondrial matrix"/>
    <property type="evidence" value="ECO:0007669"/>
    <property type="project" value="UniProtKB-SubCell"/>
</dbReference>
<evidence type="ECO:0000256" key="12">
    <source>
        <dbReference type="ARBA" id="ARBA00049255"/>
    </source>
</evidence>
<comment type="subcellular location">
    <subcellularLocation>
        <location evidence="1">Mitochondrion matrix</location>
    </subcellularLocation>
</comment>
<feature type="domain" description="FDX-ACB" evidence="14">
    <location>
        <begin position="255"/>
        <end position="348"/>
    </location>
</feature>
<dbReference type="GO" id="GO:0006432">
    <property type="term" value="P:phenylalanyl-tRNA aminoacylation"/>
    <property type="evidence" value="ECO:0007669"/>
    <property type="project" value="TreeGrafter"/>
</dbReference>
<dbReference type="SUPFAM" id="SSF55681">
    <property type="entry name" value="Class II aaRS and biotin synthetases"/>
    <property type="match status" value="1"/>
</dbReference>
<evidence type="ECO:0000259" key="14">
    <source>
        <dbReference type="PROSITE" id="PS51447"/>
    </source>
</evidence>
<dbReference type="EMBL" id="BRXX01000497">
    <property type="protein sequence ID" value="GMI14311.1"/>
    <property type="molecule type" value="Genomic_DNA"/>
</dbReference>
<dbReference type="Pfam" id="PF03147">
    <property type="entry name" value="FDX-ACB"/>
    <property type="match status" value="1"/>
</dbReference>
<evidence type="ECO:0000256" key="9">
    <source>
        <dbReference type="ARBA" id="ARBA00023128"/>
    </source>
</evidence>
<gene>
    <name evidence="15" type="ORF">TrVE_jg2171</name>
</gene>
<evidence type="ECO:0000256" key="11">
    <source>
        <dbReference type="ARBA" id="ARBA00031194"/>
    </source>
</evidence>
<dbReference type="Pfam" id="PF01409">
    <property type="entry name" value="tRNA-synt_2d"/>
    <property type="match status" value="1"/>
</dbReference>
<evidence type="ECO:0000256" key="7">
    <source>
        <dbReference type="ARBA" id="ARBA00022917"/>
    </source>
</evidence>
<dbReference type="PANTHER" id="PTHR11538">
    <property type="entry name" value="PHENYLALANYL-TRNA SYNTHETASE"/>
    <property type="match status" value="1"/>
</dbReference>
<accession>A0A9W7FLQ6</accession>
<evidence type="ECO:0000256" key="10">
    <source>
        <dbReference type="ARBA" id="ARBA00023146"/>
    </source>
</evidence>
<evidence type="ECO:0000256" key="8">
    <source>
        <dbReference type="ARBA" id="ARBA00022946"/>
    </source>
</evidence>
<evidence type="ECO:0000256" key="3">
    <source>
        <dbReference type="ARBA" id="ARBA00012814"/>
    </source>
</evidence>
<keyword evidence="4" id="KW-0436">Ligase</keyword>
<dbReference type="GO" id="GO:0005524">
    <property type="term" value="F:ATP binding"/>
    <property type="evidence" value="ECO:0007669"/>
    <property type="project" value="UniProtKB-KW"/>
</dbReference>
<keyword evidence="9" id="KW-0496">Mitochondrion</keyword>
<keyword evidence="7" id="KW-0648">Protein biosynthesis</keyword>
<dbReference type="InterPro" id="IPR036690">
    <property type="entry name" value="Fdx_antiC-bd_sf"/>
</dbReference>
<sequence length="348" mass="40277">MTITPNIAERVGVNLHLRPSHPLNTIKTLIENHFLKTDPTFELYSTLPPLVSTQSCFDDLLIPPTHSSRSKSDTYYYDNTTCLRTHTSAHQSTLLKESGSKRFLVTGDVYRRDEIDRCHYPVFHQMEGVKMFEAGTGGDVIEEDLKRTLEGVTKEIFGEVEMRWNDDYFPFTSPSFELEIFFNGEWLEVLGCGVIQTKIIENAGLKQPGWAFGLGLERLAMVLFEIPDIRLFWSKDPRFIDQFKSGEIIKFKPFSKYPSSIRDISFWTGSQNFHANDFSEIVRNCISEDIIESVELIDEFVHPKTKEVSNCFRFTYRSMERSLTNEEIDKVHFKVRERAVDELGVVLR</sequence>
<dbReference type="PROSITE" id="PS51447">
    <property type="entry name" value="FDX_ACB"/>
    <property type="match status" value="1"/>
</dbReference>
<dbReference type="GO" id="GO:0000049">
    <property type="term" value="F:tRNA binding"/>
    <property type="evidence" value="ECO:0007669"/>
    <property type="project" value="InterPro"/>
</dbReference>
<keyword evidence="6" id="KW-0067">ATP-binding</keyword>
<dbReference type="InterPro" id="IPR005121">
    <property type="entry name" value="Fdx_antiC-bd"/>
</dbReference>
<dbReference type="FunFam" id="3.30.70.380:FF:000002">
    <property type="entry name" value="phenylalanine--tRNA ligase, mitochondrial"/>
    <property type="match status" value="1"/>
</dbReference>
<name>A0A9W7FLQ6_9STRA</name>
<evidence type="ECO:0000256" key="5">
    <source>
        <dbReference type="ARBA" id="ARBA00022741"/>
    </source>
</evidence>
<dbReference type="SMART" id="SM00896">
    <property type="entry name" value="FDX-ACB"/>
    <property type="match status" value="1"/>
</dbReference>
<comment type="caution">
    <text evidence="15">The sequence shown here is derived from an EMBL/GenBank/DDBJ whole genome shotgun (WGS) entry which is preliminary data.</text>
</comment>
<dbReference type="Proteomes" id="UP001165160">
    <property type="component" value="Unassembled WGS sequence"/>
</dbReference>
<evidence type="ECO:0000313" key="15">
    <source>
        <dbReference type="EMBL" id="GMI14311.1"/>
    </source>
</evidence>
<dbReference type="PROSITE" id="PS50862">
    <property type="entry name" value="AA_TRNA_LIGASE_II"/>
    <property type="match status" value="1"/>
</dbReference>
<keyword evidence="8" id="KW-0809">Transit peptide</keyword>
<dbReference type="SUPFAM" id="SSF54991">
    <property type="entry name" value="Anticodon-binding domain of PheRS"/>
    <property type="match status" value="1"/>
</dbReference>
<dbReference type="Gene3D" id="3.30.930.10">
    <property type="entry name" value="Bira Bifunctional Protein, Domain 2"/>
    <property type="match status" value="2"/>
</dbReference>
<dbReference type="InterPro" id="IPR045864">
    <property type="entry name" value="aa-tRNA-synth_II/BPL/LPL"/>
</dbReference>